<keyword evidence="4" id="KW-0676">Redox-active center</keyword>
<evidence type="ECO:0000256" key="4">
    <source>
        <dbReference type="ARBA" id="ARBA00023284"/>
    </source>
</evidence>
<evidence type="ECO:0000259" key="6">
    <source>
        <dbReference type="PROSITE" id="PS51352"/>
    </source>
</evidence>
<feature type="domain" description="BRCT" evidence="5">
    <location>
        <begin position="35"/>
        <end position="130"/>
    </location>
</feature>
<comment type="caution">
    <text evidence="7">The sequence shown here is derived from an EMBL/GenBank/DDBJ whole genome shotgun (WGS) entry which is preliminary data.</text>
</comment>
<dbReference type="EMBL" id="JBHSFY010000017">
    <property type="protein sequence ID" value="MFC4479776.1"/>
    <property type="molecule type" value="Genomic_DNA"/>
</dbReference>
<evidence type="ECO:0000256" key="2">
    <source>
        <dbReference type="ARBA" id="ARBA00022748"/>
    </source>
</evidence>
<organism evidence="7 8">
    <name type="scientific">Flavobacterium chungangensis</name>
    <dbReference type="NCBI Taxonomy" id="2708132"/>
    <lineage>
        <taxon>Bacteria</taxon>
        <taxon>Pseudomonadati</taxon>
        <taxon>Bacteroidota</taxon>
        <taxon>Flavobacteriia</taxon>
        <taxon>Flavobacteriales</taxon>
        <taxon>Flavobacteriaceae</taxon>
        <taxon>Flavobacterium</taxon>
    </lineage>
</organism>
<keyword evidence="3" id="KW-1015">Disulfide bond</keyword>
<feature type="domain" description="Thioredoxin" evidence="6">
    <location>
        <begin position="221"/>
        <end position="362"/>
    </location>
</feature>
<name>A0ABV8ZI65_9FLAO</name>
<dbReference type="InterPro" id="IPR050553">
    <property type="entry name" value="Thioredoxin_ResA/DsbE_sf"/>
</dbReference>
<evidence type="ECO:0000313" key="7">
    <source>
        <dbReference type="EMBL" id="MFC4479776.1"/>
    </source>
</evidence>
<evidence type="ECO:0000256" key="1">
    <source>
        <dbReference type="ARBA" id="ARBA00004196"/>
    </source>
</evidence>
<evidence type="ECO:0000256" key="3">
    <source>
        <dbReference type="ARBA" id="ARBA00023157"/>
    </source>
</evidence>
<dbReference type="RefSeq" id="WP_132991104.1">
    <property type="nucleotide sequence ID" value="NZ_JBHSFY010000017.1"/>
</dbReference>
<dbReference type="SUPFAM" id="SSF52833">
    <property type="entry name" value="Thioredoxin-like"/>
    <property type="match status" value="1"/>
</dbReference>
<proteinExistence type="predicted"/>
<dbReference type="Pfam" id="PF13905">
    <property type="entry name" value="Thioredoxin_8"/>
    <property type="match status" value="1"/>
</dbReference>
<reference evidence="8" key="1">
    <citation type="journal article" date="2019" name="Int. J. Syst. Evol. Microbiol.">
        <title>The Global Catalogue of Microorganisms (GCM) 10K type strain sequencing project: providing services to taxonomists for standard genome sequencing and annotation.</title>
        <authorList>
            <consortium name="The Broad Institute Genomics Platform"/>
            <consortium name="The Broad Institute Genome Sequencing Center for Infectious Disease"/>
            <person name="Wu L."/>
            <person name="Ma J."/>
        </authorList>
    </citation>
    <scope>NUCLEOTIDE SEQUENCE [LARGE SCALE GENOMIC DNA]</scope>
    <source>
        <strain evidence="8">NBRC 103627</strain>
    </source>
</reference>
<sequence>MKIKNIVILILILPFFSFKSFANKREGKITADLSPIKNYFDHVVIKMTGYAEFGDSVETIDTIKAIGGKFEYHFSVPETRMTTIVLLKNNEEITDLAVKDAALSEEYGYDGEFLVGNEDIKLSCTYPEWLGMPYVQVSSIGLKEHKLYSWLNTHDLNYHYVNKDFIKKHPDSYSVLQAVYFQRGSLQTDDIASMIELFSDELKHSGSYAAIKKYLSKIKMLQKGEFATSFNWFDVNGVAHDFKSVLNGKKYVLVVFWSSDCESCRYEIKFSKNIEQQYGDKVSIVYLSIDTDFQKWKQAVEEEKMTWYNLSGLPNSKKTVAENYYTDYAPEFLLLDTEGKSLMPDSCHLFFEIESFLKNELNLSK</sequence>
<dbReference type="PANTHER" id="PTHR42852">
    <property type="entry name" value="THIOL:DISULFIDE INTERCHANGE PROTEIN DSBE"/>
    <property type="match status" value="1"/>
</dbReference>
<keyword evidence="2" id="KW-0201">Cytochrome c-type biogenesis</keyword>
<accession>A0ABV8ZI65</accession>
<gene>
    <name evidence="7" type="ORF">ACFO3N_22065</name>
</gene>
<dbReference type="Gene3D" id="3.40.30.10">
    <property type="entry name" value="Glutaredoxin"/>
    <property type="match status" value="1"/>
</dbReference>
<dbReference type="PROSITE" id="PS51352">
    <property type="entry name" value="THIOREDOXIN_2"/>
    <property type="match status" value="1"/>
</dbReference>
<dbReference type="InterPro" id="IPR012336">
    <property type="entry name" value="Thioredoxin-like_fold"/>
</dbReference>
<dbReference type="InterPro" id="IPR036249">
    <property type="entry name" value="Thioredoxin-like_sf"/>
</dbReference>
<dbReference type="PROSITE" id="PS50172">
    <property type="entry name" value="BRCT"/>
    <property type="match status" value="1"/>
</dbReference>
<dbReference type="InterPro" id="IPR013766">
    <property type="entry name" value="Thioredoxin_domain"/>
</dbReference>
<dbReference type="InterPro" id="IPR001357">
    <property type="entry name" value="BRCT_dom"/>
</dbReference>
<protein>
    <submittedName>
        <fullName evidence="7">TlpA family protein disulfide reductase</fullName>
    </submittedName>
</protein>
<dbReference type="Proteomes" id="UP001596003">
    <property type="component" value="Unassembled WGS sequence"/>
</dbReference>
<evidence type="ECO:0000259" key="5">
    <source>
        <dbReference type="PROSITE" id="PS50172"/>
    </source>
</evidence>
<keyword evidence="8" id="KW-1185">Reference proteome</keyword>
<evidence type="ECO:0000313" key="8">
    <source>
        <dbReference type="Proteomes" id="UP001596003"/>
    </source>
</evidence>
<comment type="subcellular location">
    <subcellularLocation>
        <location evidence="1">Cell envelope</location>
    </subcellularLocation>
</comment>
<dbReference type="PANTHER" id="PTHR42852:SF6">
    <property type="entry name" value="THIOL:DISULFIDE INTERCHANGE PROTEIN DSBE"/>
    <property type="match status" value="1"/>
</dbReference>